<dbReference type="PROSITE" id="PS50189">
    <property type="entry name" value="NTR"/>
    <property type="match status" value="1"/>
</dbReference>
<keyword evidence="8 9" id="KW-1015">Disulfide bond</keyword>
<keyword evidence="7" id="KW-0221">Differentiation</keyword>
<evidence type="ECO:0000256" key="3">
    <source>
        <dbReference type="ARBA" id="ARBA00022473"/>
    </source>
</evidence>
<comment type="caution">
    <text evidence="12">The sequence shown here is derived from an EMBL/GenBank/DDBJ whole genome shotgun (WGS) entry which is preliminary data.</text>
</comment>
<dbReference type="GO" id="GO:0035567">
    <property type="term" value="P:non-canonical Wnt signaling pathway"/>
    <property type="evidence" value="ECO:0007669"/>
    <property type="project" value="TreeGrafter"/>
</dbReference>
<keyword evidence="4" id="KW-0964">Secreted</keyword>
<feature type="disulfide bond" evidence="9">
    <location>
        <begin position="150"/>
        <end position="188"/>
    </location>
</feature>
<dbReference type="PANTHER" id="PTHR11309:SF148">
    <property type="entry name" value="SECRETED FRIZZLED-RELATED PROTEIN 1"/>
    <property type="match status" value="1"/>
</dbReference>
<proteinExistence type="inferred from homology"/>
<dbReference type="Pfam" id="PF01392">
    <property type="entry name" value="Fz"/>
    <property type="match status" value="1"/>
</dbReference>
<evidence type="ECO:0000256" key="4">
    <source>
        <dbReference type="ARBA" id="ARBA00022525"/>
    </source>
</evidence>
<comment type="subcellular location">
    <subcellularLocation>
        <location evidence="1">Secreted</location>
    </subcellularLocation>
</comment>
<evidence type="ECO:0000256" key="8">
    <source>
        <dbReference type="ARBA" id="ARBA00023157"/>
    </source>
</evidence>
<feature type="domain" description="FZ" evidence="10">
    <location>
        <begin position="102"/>
        <end position="217"/>
    </location>
</feature>
<dbReference type="SUPFAM" id="SSF50242">
    <property type="entry name" value="TIMP-like"/>
    <property type="match status" value="1"/>
</dbReference>
<evidence type="ECO:0000256" key="1">
    <source>
        <dbReference type="ARBA" id="ARBA00004613"/>
    </source>
</evidence>
<sequence>MLIGFVNIYSQLHQKLSTKSLFHNYGAGLSSLSNQPLILLNPAHCLIFQQAHCSTSTSPGGLRAQTMTLFPVLFLLLAFSVTNAYLEDSWAMFSSERPVGPKCVDIPSNLSICNGIEYTQMRLPNILEHETVSEAIHASKDWESLLRLNCHPDTQRFLCSLFAPVCLMQMDRLILPCKSLCMAVKQGCENRMANYGFPWPEMLSCDKFEDDDMCIKPMQEAKPPAGSTTTCTACSQVATYENLVDQFCRSNLVLKGKVSRNSPTHILVRNGRSMKKGERRKGVSEIEIRLTPESDSGCPCNVLPTKGPNEKLLVMASRQSDGKYLANLVLPWQKEKNFKRAIHQFQRLNCQSLGREIRESAYRRPHYYEMRRHNTGRYQMF</sequence>
<evidence type="ECO:0000256" key="5">
    <source>
        <dbReference type="ARBA" id="ARBA00022687"/>
    </source>
</evidence>
<dbReference type="FunFam" id="1.10.2000.10:FF:000001">
    <property type="entry name" value="secreted frizzled-related protein 2"/>
    <property type="match status" value="1"/>
</dbReference>
<name>A0A2G5U308_9PELO</name>
<dbReference type="InterPro" id="IPR020067">
    <property type="entry name" value="Frizzled_dom"/>
</dbReference>
<dbReference type="InterPro" id="IPR015526">
    <property type="entry name" value="Frizzled/SFRP"/>
</dbReference>
<reference evidence="13" key="1">
    <citation type="submission" date="2017-10" db="EMBL/GenBank/DDBJ databases">
        <title>Rapid genome shrinkage in a self-fertile nematode reveals novel sperm competition proteins.</title>
        <authorList>
            <person name="Yin D."/>
            <person name="Schwarz E.M."/>
            <person name="Thomas C.G."/>
            <person name="Felde R.L."/>
            <person name="Korf I.F."/>
            <person name="Cutter A.D."/>
            <person name="Schartner C.M."/>
            <person name="Ralston E.J."/>
            <person name="Meyer B.J."/>
            <person name="Haag E.S."/>
        </authorList>
    </citation>
    <scope>NUCLEOTIDE SEQUENCE [LARGE SCALE GENOMIC DNA]</scope>
    <source>
        <strain evidence="13">JU1422</strain>
    </source>
</reference>
<dbReference type="Gene3D" id="1.10.2000.10">
    <property type="entry name" value="Frizzled cysteine-rich domain"/>
    <property type="match status" value="1"/>
</dbReference>
<dbReference type="EMBL" id="PDUG01000004">
    <property type="protein sequence ID" value="PIC33626.1"/>
    <property type="molecule type" value="Genomic_DNA"/>
</dbReference>
<dbReference type="GO" id="GO:0005615">
    <property type="term" value="C:extracellular space"/>
    <property type="evidence" value="ECO:0007669"/>
    <property type="project" value="TreeGrafter"/>
</dbReference>
<dbReference type="GO" id="GO:0030154">
    <property type="term" value="P:cell differentiation"/>
    <property type="evidence" value="ECO:0007669"/>
    <property type="project" value="UniProtKB-KW"/>
</dbReference>
<evidence type="ECO:0000256" key="7">
    <source>
        <dbReference type="ARBA" id="ARBA00022782"/>
    </source>
</evidence>
<dbReference type="PANTHER" id="PTHR11309">
    <property type="entry name" value="FRIZZLED"/>
    <property type="match status" value="1"/>
</dbReference>
<feature type="domain" description="NTR" evidence="11">
    <location>
        <begin position="231"/>
        <end position="350"/>
    </location>
</feature>
<dbReference type="Gene3D" id="2.40.50.120">
    <property type="match status" value="1"/>
</dbReference>
<dbReference type="SMART" id="SM00063">
    <property type="entry name" value="FRI"/>
    <property type="match status" value="1"/>
</dbReference>
<accession>A0A2G5U308</accession>
<feature type="disulfide bond" evidence="9">
    <location>
        <begin position="181"/>
        <end position="205"/>
    </location>
</feature>
<keyword evidence="13" id="KW-1185">Reference proteome</keyword>
<comment type="caution">
    <text evidence="9">Lacks conserved residue(s) required for the propagation of feature annotation.</text>
</comment>
<organism evidence="12 13">
    <name type="scientific">Caenorhabditis nigoni</name>
    <dbReference type="NCBI Taxonomy" id="1611254"/>
    <lineage>
        <taxon>Eukaryota</taxon>
        <taxon>Metazoa</taxon>
        <taxon>Ecdysozoa</taxon>
        <taxon>Nematoda</taxon>
        <taxon>Chromadorea</taxon>
        <taxon>Rhabditida</taxon>
        <taxon>Rhabditina</taxon>
        <taxon>Rhabditomorpha</taxon>
        <taxon>Rhabditoidea</taxon>
        <taxon>Rhabditidae</taxon>
        <taxon>Peloderinae</taxon>
        <taxon>Caenorhabditis</taxon>
    </lineage>
</organism>
<dbReference type="PROSITE" id="PS50038">
    <property type="entry name" value="FZ"/>
    <property type="match status" value="1"/>
</dbReference>
<dbReference type="InterPro" id="IPR008993">
    <property type="entry name" value="TIMP-like_OB-fold"/>
</dbReference>
<dbReference type="AlphaFoldDB" id="A0A2G5U308"/>
<evidence type="ECO:0000259" key="10">
    <source>
        <dbReference type="PROSITE" id="PS50038"/>
    </source>
</evidence>
<evidence type="ECO:0000313" key="12">
    <source>
        <dbReference type="EMBL" id="PIC33626.1"/>
    </source>
</evidence>
<keyword evidence="6" id="KW-0732">Signal</keyword>
<dbReference type="OrthoDB" id="10053709at2759"/>
<dbReference type="InterPro" id="IPR036790">
    <property type="entry name" value="Frizzled_dom_sf"/>
</dbReference>
<keyword evidence="5" id="KW-0879">Wnt signaling pathway</keyword>
<dbReference type="Proteomes" id="UP000230233">
    <property type="component" value="Chromosome IV"/>
</dbReference>
<comment type="similarity">
    <text evidence="2">Belongs to the secreted frizzled-related protein (sFRP) family.</text>
</comment>
<keyword evidence="3" id="KW-0217">Developmental protein</keyword>
<evidence type="ECO:0000313" key="13">
    <source>
        <dbReference type="Proteomes" id="UP000230233"/>
    </source>
</evidence>
<dbReference type="InterPro" id="IPR001134">
    <property type="entry name" value="Netrin_domain"/>
</dbReference>
<protein>
    <submittedName>
        <fullName evidence="12">Uncharacterized protein</fullName>
    </submittedName>
</protein>
<dbReference type="GO" id="GO:0060070">
    <property type="term" value="P:canonical Wnt signaling pathway"/>
    <property type="evidence" value="ECO:0007669"/>
    <property type="project" value="TreeGrafter"/>
</dbReference>
<evidence type="ECO:0000259" key="11">
    <source>
        <dbReference type="PROSITE" id="PS50189"/>
    </source>
</evidence>
<evidence type="ECO:0000256" key="6">
    <source>
        <dbReference type="ARBA" id="ARBA00022729"/>
    </source>
</evidence>
<gene>
    <name evidence="12" type="primary">Cni-sfrp-1</name>
    <name evidence="12" type="synonym">Cnig_chr_IV.g13539</name>
    <name evidence="12" type="ORF">B9Z55_013539</name>
</gene>
<evidence type="ECO:0000256" key="9">
    <source>
        <dbReference type="PROSITE-ProRule" id="PRU00090"/>
    </source>
</evidence>
<dbReference type="SUPFAM" id="SSF63501">
    <property type="entry name" value="Frizzled cysteine-rich domain"/>
    <property type="match status" value="1"/>
</dbReference>
<feature type="disulfide bond" evidence="9">
    <location>
        <begin position="113"/>
        <end position="159"/>
    </location>
</feature>
<dbReference type="STRING" id="1611254.A0A2G5U308"/>
<evidence type="ECO:0000256" key="2">
    <source>
        <dbReference type="ARBA" id="ARBA00010054"/>
    </source>
</evidence>
<dbReference type="GO" id="GO:0017147">
    <property type="term" value="F:Wnt-protein binding"/>
    <property type="evidence" value="ECO:0007669"/>
    <property type="project" value="TreeGrafter"/>
</dbReference>